<evidence type="ECO:0000256" key="1">
    <source>
        <dbReference type="SAM" id="Phobius"/>
    </source>
</evidence>
<dbReference type="Proteomes" id="UP000034492">
    <property type="component" value="Unassembled WGS sequence"/>
</dbReference>
<dbReference type="Pfam" id="PF18901">
    <property type="entry name" value="DUF5657"/>
    <property type="match status" value="1"/>
</dbReference>
<accession>A0A0G0ETK5</accession>
<evidence type="ECO:0000313" key="3">
    <source>
        <dbReference type="Proteomes" id="UP000034492"/>
    </source>
</evidence>
<reference evidence="2 3" key="1">
    <citation type="journal article" date="2015" name="Nature">
        <title>rRNA introns, odd ribosomes, and small enigmatic genomes across a large radiation of phyla.</title>
        <authorList>
            <person name="Brown C.T."/>
            <person name="Hug L.A."/>
            <person name="Thomas B.C."/>
            <person name="Sharon I."/>
            <person name="Castelle C.J."/>
            <person name="Singh A."/>
            <person name="Wilkins M.J."/>
            <person name="Williams K.H."/>
            <person name="Banfield J.F."/>
        </authorList>
    </citation>
    <scope>NUCLEOTIDE SEQUENCE [LARGE SCALE GENOMIC DNA]</scope>
</reference>
<name>A0A0G0ETK5_9BACT</name>
<keyword evidence="1" id="KW-1133">Transmembrane helix</keyword>
<protein>
    <recommendedName>
        <fullName evidence="4">DUF350 domain-containing protein</fullName>
    </recommendedName>
</protein>
<evidence type="ECO:0000313" key="2">
    <source>
        <dbReference type="EMBL" id="KKQ08897.1"/>
    </source>
</evidence>
<comment type="caution">
    <text evidence="2">The sequence shown here is derived from an EMBL/GenBank/DDBJ whole genome shotgun (WGS) entry which is preliminary data.</text>
</comment>
<sequence>MPLDPTLITGIIGILKLLFIAFAVAYFLFSLFVIRQVNLMTETVQTEGGPILKAIAILHAGLALGIIILFIGFL</sequence>
<proteinExistence type="predicted"/>
<feature type="transmembrane region" description="Helical" evidence="1">
    <location>
        <begin position="54"/>
        <end position="73"/>
    </location>
</feature>
<dbReference type="AlphaFoldDB" id="A0A0G0ETK5"/>
<evidence type="ECO:0008006" key="4">
    <source>
        <dbReference type="Google" id="ProtNLM"/>
    </source>
</evidence>
<keyword evidence="1" id="KW-0812">Transmembrane</keyword>
<feature type="transmembrane region" description="Helical" evidence="1">
    <location>
        <begin position="6"/>
        <end position="34"/>
    </location>
</feature>
<gene>
    <name evidence="2" type="ORF">US19_C0018G0014</name>
</gene>
<dbReference type="EMBL" id="LBSA01000018">
    <property type="protein sequence ID" value="KKQ08897.1"/>
    <property type="molecule type" value="Genomic_DNA"/>
</dbReference>
<organism evidence="2 3">
    <name type="scientific">Candidatus Daviesbacteria bacterium GW2011_GWB1_36_5</name>
    <dbReference type="NCBI Taxonomy" id="1618426"/>
    <lineage>
        <taxon>Bacteria</taxon>
        <taxon>Candidatus Daviesiibacteriota</taxon>
    </lineage>
</organism>
<dbReference type="InterPro" id="IPR043716">
    <property type="entry name" value="DUF5657"/>
</dbReference>
<keyword evidence="1" id="KW-0472">Membrane</keyword>